<accession>A0A0L0VQR6</accession>
<sequence>MASDREQPPHRSSCASSALGNQTDDDEPEPNTKANPSTPNSTQPSGATQALTNHEELLKAQKTAHNAVSACYLAYDSFLKYRRYPRLVPPVLPQGCGSGVWCLFWLKKPSGTRVPKYPGLDQHSLTGMLLDSSKKSSSIKYTDDWFQ</sequence>
<gene>
    <name evidence="2" type="ORF">PSTG_05317</name>
</gene>
<dbReference type="EMBL" id="AJIL01000029">
    <property type="protein sequence ID" value="KNF01537.1"/>
    <property type="molecule type" value="Genomic_DNA"/>
</dbReference>
<feature type="compositionally biased region" description="Polar residues" evidence="1">
    <location>
        <begin position="32"/>
        <end position="52"/>
    </location>
</feature>
<evidence type="ECO:0000256" key="1">
    <source>
        <dbReference type="SAM" id="MobiDB-lite"/>
    </source>
</evidence>
<feature type="compositionally biased region" description="Polar residues" evidence="1">
    <location>
        <begin position="13"/>
        <end position="22"/>
    </location>
</feature>
<proteinExistence type="predicted"/>
<dbReference type="Proteomes" id="UP000054564">
    <property type="component" value="Unassembled WGS sequence"/>
</dbReference>
<protein>
    <submittedName>
        <fullName evidence="2">Uncharacterized protein</fullName>
    </submittedName>
</protein>
<keyword evidence="3" id="KW-1185">Reference proteome</keyword>
<dbReference type="AlphaFoldDB" id="A0A0L0VQR6"/>
<name>A0A0L0VQR6_9BASI</name>
<reference evidence="3" key="1">
    <citation type="submission" date="2014-03" db="EMBL/GenBank/DDBJ databases">
        <title>The Genome Sequence of Puccinia striiformis f. sp. tritici PST-78.</title>
        <authorList>
            <consortium name="The Broad Institute Genome Sequencing Platform"/>
            <person name="Cuomo C."/>
            <person name="Hulbert S."/>
            <person name="Chen X."/>
            <person name="Walker B."/>
            <person name="Young S.K."/>
            <person name="Zeng Q."/>
            <person name="Gargeya S."/>
            <person name="Fitzgerald M."/>
            <person name="Haas B."/>
            <person name="Abouelleil A."/>
            <person name="Alvarado L."/>
            <person name="Arachchi H.M."/>
            <person name="Berlin A.M."/>
            <person name="Chapman S.B."/>
            <person name="Goldberg J."/>
            <person name="Griggs A."/>
            <person name="Gujja S."/>
            <person name="Hansen M."/>
            <person name="Howarth C."/>
            <person name="Imamovic A."/>
            <person name="Larimer J."/>
            <person name="McCowan C."/>
            <person name="Montmayeur A."/>
            <person name="Murphy C."/>
            <person name="Neiman D."/>
            <person name="Pearson M."/>
            <person name="Priest M."/>
            <person name="Roberts A."/>
            <person name="Saif S."/>
            <person name="Shea T."/>
            <person name="Sisk P."/>
            <person name="Sykes S."/>
            <person name="Wortman J."/>
            <person name="Nusbaum C."/>
            <person name="Birren B."/>
        </authorList>
    </citation>
    <scope>NUCLEOTIDE SEQUENCE [LARGE SCALE GENOMIC DNA]</scope>
    <source>
        <strain evidence="3">race PST-78</strain>
    </source>
</reference>
<evidence type="ECO:0000313" key="3">
    <source>
        <dbReference type="Proteomes" id="UP000054564"/>
    </source>
</evidence>
<organism evidence="2 3">
    <name type="scientific">Puccinia striiformis f. sp. tritici PST-78</name>
    <dbReference type="NCBI Taxonomy" id="1165861"/>
    <lineage>
        <taxon>Eukaryota</taxon>
        <taxon>Fungi</taxon>
        <taxon>Dikarya</taxon>
        <taxon>Basidiomycota</taxon>
        <taxon>Pucciniomycotina</taxon>
        <taxon>Pucciniomycetes</taxon>
        <taxon>Pucciniales</taxon>
        <taxon>Pucciniaceae</taxon>
        <taxon>Puccinia</taxon>
    </lineage>
</organism>
<feature type="region of interest" description="Disordered" evidence="1">
    <location>
        <begin position="1"/>
        <end position="58"/>
    </location>
</feature>
<comment type="caution">
    <text evidence="2">The sequence shown here is derived from an EMBL/GenBank/DDBJ whole genome shotgun (WGS) entry which is preliminary data.</text>
</comment>
<evidence type="ECO:0000313" key="2">
    <source>
        <dbReference type="EMBL" id="KNF01537.1"/>
    </source>
</evidence>